<name>A0A0D0A4W5_9AGAM</name>
<reference evidence="3 4" key="1">
    <citation type="submission" date="2014-04" db="EMBL/GenBank/DDBJ databases">
        <authorList>
            <consortium name="DOE Joint Genome Institute"/>
            <person name="Kuo A."/>
            <person name="Ruytinx J."/>
            <person name="Rineau F."/>
            <person name="Colpaert J."/>
            <person name="Kohler A."/>
            <person name="Nagy L.G."/>
            <person name="Floudas D."/>
            <person name="Copeland A."/>
            <person name="Barry K.W."/>
            <person name="Cichocki N."/>
            <person name="Veneault-Fourrey C."/>
            <person name="LaButti K."/>
            <person name="Lindquist E.A."/>
            <person name="Lipzen A."/>
            <person name="Lundell T."/>
            <person name="Morin E."/>
            <person name="Murat C."/>
            <person name="Sun H."/>
            <person name="Tunlid A."/>
            <person name="Henrissat B."/>
            <person name="Grigoriev I.V."/>
            <person name="Hibbett D.S."/>
            <person name="Martin F."/>
            <person name="Nordberg H.P."/>
            <person name="Cantor M.N."/>
            <person name="Hua S.X."/>
        </authorList>
    </citation>
    <scope>NUCLEOTIDE SEQUENCE [LARGE SCALE GENOMIC DNA]</scope>
    <source>
        <strain evidence="3 4">UH-Slu-Lm8-n1</strain>
    </source>
</reference>
<dbReference type="PANTHER" id="PTHR34605">
    <property type="entry name" value="PHAGE_INTEGRASE DOMAIN-CONTAINING PROTEIN"/>
    <property type="match status" value="1"/>
</dbReference>
<dbReference type="STRING" id="930992.A0A0D0A4W5"/>
<dbReference type="PANTHER" id="PTHR34605:SF3">
    <property type="entry name" value="P CELL-TYPE AGGLUTINATION PROTEIN MAP4-LIKE-RELATED"/>
    <property type="match status" value="1"/>
</dbReference>
<evidence type="ECO:0000256" key="1">
    <source>
        <dbReference type="ARBA" id="ARBA00023125"/>
    </source>
</evidence>
<evidence type="ECO:0000313" key="3">
    <source>
        <dbReference type="EMBL" id="KIK45150.1"/>
    </source>
</evidence>
<organism evidence="3 4">
    <name type="scientific">Suillus luteus UH-Slu-Lm8-n1</name>
    <dbReference type="NCBI Taxonomy" id="930992"/>
    <lineage>
        <taxon>Eukaryota</taxon>
        <taxon>Fungi</taxon>
        <taxon>Dikarya</taxon>
        <taxon>Basidiomycota</taxon>
        <taxon>Agaricomycotina</taxon>
        <taxon>Agaricomycetes</taxon>
        <taxon>Agaricomycetidae</taxon>
        <taxon>Boletales</taxon>
        <taxon>Suillineae</taxon>
        <taxon>Suillaceae</taxon>
        <taxon>Suillus</taxon>
    </lineage>
</organism>
<evidence type="ECO:0000256" key="2">
    <source>
        <dbReference type="ARBA" id="ARBA00023172"/>
    </source>
</evidence>
<sequence>MASPLRPHCLARDRLKSWFPLESRSARDAKGNSLTFTEEDLERVLTVMNLSWAEGTRETYGSGLLVFHVFCDVHIVPETQRCPADTLTIVTFVTSCAGSYAGKMLANYVYAVRAWHILHGQPWNIDKDQLQASLDGAAMLAPETSKKPRRDPFTVDFIIQIRQHLNLTKPLDAAVFACITSAFYALGRLGEFTVSSIKAFKPTKHVKRSDVTLDAEDRHGLRVSKVPLLNHFEVNDPPQNHHLFTWNHPKGRRPLTRTAFLKRIGTITKNFGVPNLKGHSIRIGGTLEYLLRGIPFDIVKSMGRWSSDAFTLYLREHAMVMAPYLQDSPILEPFTHYTMPPLR</sequence>
<protein>
    <recommendedName>
        <fullName evidence="5">DNA breaking-rejoining enzyme</fullName>
    </recommendedName>
</protein>
<dbReference type="SUPFAM" id="SSF47823">
    <property type="entry name" value="lambda integrase-like, N-terminal domain"/>
    <property type="match status" value="1"/>
</dbReference>
<dbReference type="Gene3D" id="1.10.150.130">
    <property type="match status" value="1"/>
</dbReference>
<dbReference type="InterPro" id="IPR010998">
    <property type="entry name" value="Integrase_recombinase_N"/>
</dbReference>
<reference evidence="4" key="2">
    <citation type="submission" date="2015-01" db="EMBL/GenBank/DDBJ databases">
        <title>Evolutionary Origins and Diversification of the Mycorrhizal Mutualists.</title>
        <authorList>
            <consortium name="DOE Joint Genome Institute"/>
            <consortium name="Mycorrhizal Genomics Consortium"/>
            <person name="Kohler A."/>
            <person name="Kuo A."/>
            <person name="Nagy L.G."/>
            <person name="Floudas D."/>
            <person name="Copeland A."/>
            <person name="Barry K.W."/>
            <person name="Cichocki N."/>
            <person name="Veneault-Fourrey C."/>
            <person name="LaButti K."/>
            <person name="Lindquist E.A."/>
            <person name="Lipzen A."/>
            <person name="Lundell T."/>
            <person name="Morin E."/>
            <person name="Murat C."/>
            <person name="Riley R."/>
            <person name="Ohm R."/>
            <person name="Sun H."/>
            <person name="Tunlid A."/>
            <person name="Henrissat B."/>
            <person name="Grigoriev I.V."/>
            <person name="Hibbett D.S."/>
            <person name="Martin F."/>
        </authorList>
    </citation>
    <scope>NUCLEOTIDE SEQUENCE [LARGE SCALE GENOMIC DNA]</scope>
    <source>
        <strain evidence="4">UH-Slu-Lm8-n1</strain>
    </source>
</reference>
<gene>
    <name evidence="3" type="ORF">CY34DRAFT_22656</name>
</gene>
<dbReference type="InterPro" id="IPR052925">
    <property type="entry name" value="Phage_Integrase-like_Recomb"/>
</dbReference>
<dbReference type="SUPFAM" id="SSF56349">
    <property type="entry name" value="DNA breaking-rejoining enzymes"/>
    <property type="match status" value="1"/>
</dbReference>
<dbReference type="Gene3D" id="1.10.443.10">
    <property type="entry name" value="Intergrase catalytic core"/>
    <property type="match status" value="1"/>
</dbReference>
<dbReference type="GO" id="GO:0003677">
    <property type="term" value="F:DNA binding"/>
    <property type="evidence" value="ECO:0007669"/>
    <property type="project" value="UniProtKB-KW"/>
</dbReference>
<keyword evidence="1" id="KW-0238">DNA-binding</keyword>
<evidence type="ECO:0008006" key="5">
    <source>
        <dbReference type="Google" id="ProtNLM"/>
    </source>
</evidence>
<dbReference type="InterPro" id="IPR011010">
    <property type="entry name" value="DNA_brk_join_enz"/>
</dbReference>
<dbReference type="OrthoDB" id="2678913at2759"/>
<dbReference type="GO" id="GO:0015074">
    <property type="term" value="P:DNA integration"/>
    <property type="evidence" value="ECO:0007669"/>
    <property type="project" value="InterPro"/>
</dbReference>
<dbReference type="InterPro" id="IPR013762">
    <property type="entry name" value="Integrase-like_cat_sf"/>
</dbReference>
<dbReference type="GO" id="GO:0006310">
    <property type="term" value="P:DNA recombination"/>
    <property type="evidence" value="ECO:0007669"/>
    <property type="project" value="UniProtKB-KW"/>
</dbReference>
<evidence type="ECO:0000313" key="4">
    <source>
        <dbReference type="Proteomes" id="UP000054485"/>
    </source>
</evidence>
<dbReference type="InParanoid" id="A0A0D0A4W5"/>
<dbReference type="HOGENOM" id="CLU_003292_2_2_1"/>
<keyword evidence="4" id="KW-1185">Reference proteome</keyword>
<dbReference type="EMBL" id="KN835177">
    <property type="protein sequence ID" value="KIK45150.1"/>
    <property type="molecule type" value="Genomic_DNA"/>
</dbReference>
<keyword evidence="2" id="KW-0233">DNA recombination</keyword>
<accession>A0A0D0A4W5</accession>
<dbReference type="Proteomes" id="UP000054485">
    <property type="component" value="Unassembled WGS sequence"/>
</dbReference>
<proteinExistence type="predicted"/>
<dbReference type="AlphaFoldDB" id="A0A0D0A4W5"/>